<name>A0A192YA77_9CAUD</name>
<dbReference type="KEGG" id="vg:29059483"/>
<dbReference type="RefSeq" id="YP_009279933.1">
    <property type="nucleotide sequence ID" value="NC_031020.1"/>
</dbReference>
<keyword evidence="1" id="KW-0812">Transmembrane</keyword>
<feature type="transmembrane region" description="Helical" evidence="1">
    <location>
        <begin position="164"/>
        <end position="195"/>
    </location>
</feature>
<protein>
    <submittedName>
        <fullName evidence="2">Uncharacterized protein</fullName>
    </submittedName>
</protein>
<reference evidence="2 3" key="1">
    <citation type="submission" date="2016-04" db="EMBL/GenBank/DDBJ databases">
        <title>Comparative genomics of Morganella phages MP1 and MP2 define new clades among the T4 and T7-like Viruses.</title>
        <authorList>
            <person name="Pinto G."/>
            <person name="Oliveira A."/>
            <person name="Malgorzata L."/>
            <person name="Kropinski A."/>
            <person name="Azeredo J."/>
        </authorList>
    </citation>
    <scope>NUCLEOTIDE SEQUENCE [LARGE SCALE GENOMIC DNA]</scope>
</reference>
<dbReference type="GeneID" id="29059483"/>
<keyword evidence="1" id="KW-1133">Transmembrane helix</keyword>
<dbReference type="EMBL" id="KX078569">
    <property type="protein sequence ID" value="ANM46452.1"/>
    <property type="molecule type" value="Genomic_DNA"/>
</dbReference>
<dbReference type="Proteomes" id="UP000203816">
    <property type="component" value="Segment"/>
</dbReference>
<proteinExistence type="predicted"/>
<evidence type="ECO:0000256" key="1">
    <source>
        <dbReference type="SAM" id="Phobius"/>
    </source>
</evidence>
<accession>A0A192YA77</accession>
<sequence length="245" mass="27891">MFTVELLIDGEWKRTEQEWATVEDAKSVAKEIDSKIKDHVHNSSSYNVIRDNNAWEVLCLSETGERYEIIVKGLKSWHNPTDYTGVRVAEVATSISINKSSWHYRFNSKLREMGSQKLIPSSLCPYFWLTVRNIVFSILVVVVAVLFVWAIGNAISVNLGLSGIAGFFASIGFGVLAISGMVLVAFLLFCVIMLINKAWVKFKDYRADKRIEKLIEIKLKKPDSMFTEVKRSFKDKVCPHITFKD</sequence>
<dbReference type="OrthoDB" id="28432at10239"/>
<organism evidence="2 3">
    <name type="scientific">Morganella phage vB_MmoM_MP1</name>
    <dbReference type="NCBI Taxonomy" id="1852628"/>
    <lineage>
        <taxon>Viruses</taxon>
        <taxon>Duplodnaviria</taxon>
        <taxon>Heunggongvirae</taxon>
        <taxon>Uroviricota</taxon>
        <taxon>Caudoviricetes</taxon>
        <taxon>Pantevenvirales</taxon>
        <taxon>Straboviridae</taxon>
        <taxon>Gualtarvirus</taxon>
        <taxon>Gualtarvirus mp1</taxon>
    </lineage>
</organism>
<keyword evidence="1" id="KW-0472">Membrane</keyword>
<feature type="transmembrane region" description="Helical" evidence="1">
    <location>
        <begin position="126"/>
        <end position="152"/>
    </location>
</feature>
<keyword evidence="3" id="KW-1185">Reference proteome</keyword>
<evidence type="ECO:0000313" key="2">
    <source>
        <dbReference type="EMBL" id="ANM46452.1"/>
    </source>
</evidence>
<gene>
    <name evidence="2" type="ORF">MP1_gp0076</name>
</gene>
<evidence type="ECO:0000313" key="3">
    <source>
        <dbReference type="Proteomes" id="UP000203816"/>
    </source>
</evidence>